<dbReference type="GO" id="GO:0006886">
    <property type="term" value="P:intracellular protein transport"/>
    <property type="evidence" value="ECO:0007669"/>
    <property type="project" value="UniProtKB-UniRule"/>
</dbReference>
<evidence type="ECO:0000256" key="1">
    <source>
        <dbReference type="ARBA" id="ARBA00004184"/>
    </source>
</evidence>
<dbReference type="Pfam" id="PF10367">
    <property type="entry name" value="zf-Vps39_C"/>
    <property type="match status" value="1"/>
</dbReference>
<organism evidence="7 8">
    <name type="scientific">Trichodelitschia bisporula</name>
    <dbReference type="NCBI Taxonomy" id="703511"/>
    <lineage>
        <taxon>Eukaryota</taxon>
        <taxon>Fungi</taxon>
        <taxon>Dikarya</taxon>
        <taxon>Ascomycota</taxon>
        <taxon>Pezizomycotina</taxon>
        <taxon>Dothideomycetes</taxon>
        <taxon>Dothideomycetes incertae sedis</taxon>
        <taxon>Phaeotrichales</taxon>
        <taxon>Phaeotrichaceae</taxon>
        <taxon>Trichodelitschia</taxon>
    </lineage>
</organism>
<name>A0A6G1I9C7_9PEZI</name>
<sequence>MLSAFTARPIVELKQRDKSRIESVLAYGDRLLIGLNTGSLRIYRVNDLSEIPDEQPEGGDNGSGEDDPRPKVRVVDLLREEEKFSRRPIQQLAIIKEANILVSLSDYYVSIHDLQTFALQERLERTKGATLFAVTSNIVKDEETGIPSIVSRLAVAVKRRIILWSWHDMELSGEAAEITLVASVKSLSWATGTKLVAGMDPGFVIVDVDTSEVVDIVRPGASGETPVRFGAVSSAGMGYMGMGSWVPKPMSTKLGDGEMLLAKDVNTLFIDADGKPLEKRQVPWLAPETLGYSYPYLLALQPPAKGTLEVRNPDSLSLLQAISLPNASILHVPQPNISLAHAGKGFLVASDRCVWRMSALDYDSQIDELVSQQLYDEAISLLGQLEDTLLHDKTGRIREIKMRKAQGLFEKRKYRDALYLFSDAAAPPARVVSLYPKSVAGELSTVEEPREPEEPEAQDDAEGDATTPVKGSPSLKPTAAPAATPSKSMFSRLRAADKKPEPDAASVRSLKVDSDAASIRSKAAEPDRPLEGKDLMIAVNELCAFLAQARVQLPKIINYDGSLKTPLPPPNEREEGYVPPFHHWIVRSSDDEEVDWEKKLFEVATLVDTCLFRAYMLARPALAGSLFRLDNFCDPAVVRDKLYESGRYGDLIDFLHGKKLHREALELLKKFGQDEAGEDVNPALRGPQRTVGYLQQLPPQHVDLILEFAEWPIRVDQKLTMRVFLADSENAETLSRERVLDFLQGIDMRLAVRYLEHIIYELNDATPDFHQRLIHWYLQRLKQKDDKPSGIGVPDFDSDEERADWQGRLEKMLRSSGQYNFNRVRIQLPDDDPTFFESRAIVLCKMKQHRQALQIYVFQVEDYQKAEDYCNHVHLLESPNNATTSVTDEPEDSSPSIYHTLLSLYLTPPPPHKPNWPPALDLLSKHGARLPASSTLDIIPAQLPVKELESYFRGRMRSANSMMNEERIEARLRGVEKVAVDAQLLLGERARKAIVREDMLCSVCHKRFGQSAIRVYPDSTAVHYGCVNRGKVGGESRRAWA</sequence>
<gene>
    <name evidence="7" type="ORF">EJ06DRAFT_468444</name>
</gene>
<dbReference type="EMBL" id="ML996687">
    <property type="protein sequence ID" value="KAF2404908.1"/>
    <property type="molecule type" value="Genomic_DNA"/>
</dbReference>
<dbReference type="Proteomes" id="UP000799640">
    <property type="component" value="Unassembled WGS sequence"/>
</dbReference>
<evidence type="ECO:0000256" key="2">
    <source>
        <dbReference type="ARBA" id="ARBA00023136"/>
    </source>
</evidence>
<feature type="region of interest" description="Disordered" evidence="5">
    <location>
        <begin position="51"/>
        <end position="70"/>
    </location>
</feature>
<dbReference type="OrthoDB" id="5325112at2759"/>
<dbReference type="Pfam" id="PF10366">
    <property type="entry name" value="Vps39_1"/>
    <property type="match status" value="1"/>
</dbReference>
<comment type="similarity">
    <text evidence="3">Belongs to the VAM6/VPS39 family.</text>
</comment>
<reference evidence="7" key="1">
    <citation type="journal article" date="2020" name="Stud. Mycol.">
        <title>101 Dothideomycetes genomes: a test case for predicting lifestyles and emergence of pathogens.</title>
        <authorList>
            <person name="Haridas S."/>
            <person name="Albert R."/>
            <person name="Binder M."/>
            <person name="Bloem J."/>
            <person name="Labutti K."/>
            <person name="Salamov A."/>
            <person name="Andreopoulos B."/>
            <person name="Baker S."/>
            <person name="Barry K."/>
            <person name="Bills G."/>
            <person name="Bluhm B."/>
            <person name="Cannon C."/>
            <person name="Castanera R."/>
            <person name="Culley D."/>
            <person name="Daum C."/>
            <person name="Ezra D."/>
            <person name="Gonzalez J."/>
            <person name="Henrissat B."/>
            <person name="Kuo A."/>
            <person name="Liang C."/>
            <person name="Lipzen A."/>
            <person name="Lutzoni F."/>
            <person name="Magnuson J."/>
            <person name="Mondo S."/>
            <person name="Nolan M."/>
            <person name="Ohm R."/>
            <person name="Pangilinan J."/>
            <person name="Park H.-J."/>
            <person name="Ramirez L."/>
            <person name="Alfaro M."/>
            <person name="Sun H."/>
            <person name="Tritt A."/>
            <person name="Yoshinaga Y."/>
            <person name="Zwiers L.-H."/>
            <person name="Turgeon B."/>
            <person name="Goodwin S."/>
            <person name="Spatafora J."/>
            <person name="Crous P."/>
            <person name="Grigoriev I."/>
        </authorList>
    </citation>
    <scope>NUCLEOTIDE SEQUENCE</scope>
    <source>
        <strain evidence="7">CBS 262.69</strain>
    </source>
</reference>
<evidence type="ECO:0000259" key="6">
    <source>
        <dbReference type="PROSITE" id="PS50219"/>
    </source>
</evidence>
<dbReference type="PANTHER" id="PTHR12894">
    <property type="entry name" value="CNH DOMAIN CONTAINING"/>
    <property type="match status" value="1"/>
</dbReference>
<dbReference type="GO" id="GO:0012505">
    <property type="term" value="C:endomembrane system"/>
    <property type="evidence" value="ECO:0007669"/>
    <property type="project" value="UniProtKB-SubCell"/>
</dbReference>
<feature type="compositionally biased region" description="Low complexity" evidence="5">
    <location>
        <begin position="472"/>
        <end position="488"/>
    </location>
</feature>
<dbReference type="PANTHER" id="PTHR12894:SF49">
    <property type="entry name" value="VAM6_VPS39-LIKE PROTEIN"/>
    <property type="match status" value="1"/>
</dbReference>
<dbReference type="Pfam" id="PF00780">
    <property type="entry name" value="CNH"/>
    <property type="match status" value="1"/>
</dbReference>
<dbReference type="GO" id="GO:0034058">
    <property type="term" value="P:endosomal vesicle fusion"/>
    <property type="evidence" value="ECO:0007669"/>
    <property type="project" value="TreeGrafter"/>
</dbReference>
<dbReference type="InterPro" id="IPR001180">
    <property type="entry name" value="CNH_dom"/>
</dbReference>
<evidence type="ECO:0000256" key="3">
    <source>
        <dbReference type="ARBA" id="ARBA00038201"/>
    </source>
</evidence>
<feature type="domain" description="CNH" evidence="6">
    <location>
        <begin position="18"/>
        <end position="337"/>
    </location>
</feature>
<dbReference type="GO" id="GO:0000329">
    <property type="term" value="C:fungal-type vacuole membrane"/>
    <property type="evidence" value="ECO:0007669"/>
    <property type="project" value="TreeGrafter"/>
</dbReference>
<feature type="compositionally biased region" description="Acidic residues" evidence="5">
    <location>
        <begin position="450"/>
        <end position="463"/>
    </location>
</feature>
<dbReference type="InterPro" id="IPR019452">
    <property type="entry name" value="VPS39/TGF_beta_rcpt-assoc_1"/>
</dbReference>
<feature type="repeat" description="CHCR" evidence="4">
    <location>
        <begin position="727"/>
        <end position="914"/>
    </location>
</feature>
<keyword evidence="2" id="KW-0472">Membrane</keyword>
<dbReference type="AlphaFoldDB" id="A0A6G1I9C7"/>
<dbReference type="InterPro" id="IPR036322">
    <property type="entry name" value="WD40_repeat_dom_sf"/>
</dbReference>
<evidence type="ECO:0000256" key="5">
    <source>
        <dbReference type="SAM" id="MobiDB-lite"/>
    </source>
</evidence>
<comment type="subcellular location">
    <subcellularLocation>
        <location evidence="1">Endomembrane system</location>
        <topology evidence="1">Peripheral membrane protein</topology>
    </subcellularLocation>
</comment>
<evidence type="ECO:0000256" key="4">
    <source>
        <dbReference type="PROSITE-ProRule" id="PRU01006"/>
    </source>
</evidence>
<feature type="region of interest" description="Disordered" evidence="5">
    <location>
        <begin position="442"/>
        <end position="526"/>
    </location>
</feature>
<keyword evidence="8" id="KW-1185">Reference proteome</keyword>
<dbReference type="SUPFAM" id="SSF50978">
    <property type="entry name" value="WD40 repeat-like"/>
    <property type="match status" value="1"/>
</dbReference>
<dbReference type="InterPro" id="IPR000547">
    <property type="entry name" value="Clathrin_H-chain/VPS_repeat"/>
</dbReference>
<protein>
    <recommendedName>
        <fullName evidence="6">CNH domain-containing protein</fullName>
    </recommendedName>
</protein>
<dbReference type="PROSITE" id="PS50219">
    <property type="entry name" value="CNH"/>
    <property type="match status" value="1"/>
</dbReference>
<dbReference type="InterPro" id="IPR019453">
    <property type="entry name" value="VPS39/TGFA1_Znf"/>
</dbReference>
<evidence type="ECO:0000313" key="7">
    <source>
        <dbReference type="EMBL" id="KAF2404908.1"/>
    </source>
</evidence>
<dbReference type="PROSITE" id="PS50236">
    <property type="entry name" value="CHCR"/>
    <property type="match status" value="1"/>
</dbReference>
<dbReference type="GO" id="GO:0006914">
    <property type="term" value="P:autophagy"/>
    <property type="evidence" value="ECO:0007669"/>
    <property type="project" value="TreeGrafter"/>
</dbReference>
<evidence type="ECO:0000313" key="8">
    <source>
        <dbReference type="Proteomes" id="UP000799640"/>
    </source>
</evidence>
<proteinExistence type="inferred from homology"/>
<accession>A0A6G1I9C7</accession>
<dbReference type="InterPro" id="IPR032914">
    <property type="entry name" value="Vam6/VPS39/TRAP1"/>
</dbReference>